<sequence length="223" mass="25421">MLIRDWMTTDVITATPETSMLKVSKMMKEYDIRRVPVVDAQNKVVGIVSDRDVKDASPSKATTLDMHELYYLLSEIKVRDIMTPDPVTVEVRDTVERVALLMEERAIGGLPVVDDEGSLVGIITDHDIFKVLVQITGVRHGGVQVALAVEDLPGVMRPIFDLLREYDASLISMLSSDSKRGGNWREVFLRIRPMERAEENRLVEALRERFDLLYWVREKVHEA</sequence>
<dbReference type="PANTHER" id="PTHR43080">
    <property type="entry name" value="CBS DOMAIN-CONTAINING PROTEIN CBSX3, MITOCHONDRIAL"/>
    <property type="match status" value="1"/>
</dbReference>
<proteinExistence type="predicted"/>
<gene>
    <name evidence="4" type="ORF">H9962_03960</name>
</gene>
<feature type="domain" description="CBS" evidence="3">
    <location>
        <begin position="82"/>
        <end position="138"/>
    </location>
</feature>
<dbReference type="Gene3D" id="3.10.580.10">
    <property type="entry name" value="CBS-domain"/>
    <property type="match status" value="2"/>
</dbReference>
<name>A0A9D2HEI7_9BACT</name>
<dbReference type="InterPro" id="IPR046342">
    <property type="entry name" value="CBS_dom_sf"/>
</dbReference>
<organism evidence="4 5">
    <name type="scientific">Candidatus Mailhella merdigallinarum</name>
    <dbReference type="NCBI Taxonomy" id="2838658"/>
    <lineage>
        <taxon>Bacteria</taxon>
        <taxon>Pseudomonadati</taxon>
        <taxon>Thermodesulfobacteriota</taxon>
        <taxon>Desulfovibrionia</taxon>
        <taxon>Desulfovibrionales</taxon>
        <taxon>Desulfovibrionaceae</taxon>
        <taxon>Mailhella</taxon>
    </lineage>
</organism>
<dbReference type="InterPro" id="IPR051257">
    <property type="entry name" value="Diverse_CBS-Domain"/>
</dbReference>
<protein>
    <submittedName>
        <fullName evidence="4">CBS and ACT domain-containing protein</fullName>
    </submittedName>
</protein>
<dbReference type="PROSITE" id="PS51371">
    <property type="entry name" value="CBS"/>
    <property type="match status" value="2"/>
</dbReference>
<accession>A0A9D2HEI7</accession>
<dbReference type="PANTHER" id="PTHR43080:SF2">
    <property type="entry name" value="CBS DOMAIN-CONTAINING PROTEIN"/>
    <property type="match status" value="1"/>
</dbReference>
<evidence type="ECO:0000259" key="3">
    <source>
        <dbReference type="PROSITE" id="PS51371"/>
    </source>
</evidence>
<dbReference type="InterPro" id="IPR000644">
    <property type="entry name" value="CBS_dom"/>
</dbReference>
<evidence type="ECO:0000313" key="5">
    <source>
        <dbReference type="Proteomes" id="UP000824225"/>
    </source>
</evidence>
<dbReference type="Pfam" id="PF00571">
    <property type="entry name" value="CBS"/>
    <property type="match status" value="2"/>
</dbReference>
<keyword evidence="1 2" id="KW-0129">CBS domain</keyword>
<dbReference type="Proteomes" id="UP000824225">
    <property type="component" value="Unassembled WGS sequence"/>
</dbReference>
<evidence type="ECO:0000313" key="4">
    <source>
        <dbReference type="EMBL" id="HJA08330.1"/>
    </source>
</evidence>
<comment type="caution">
    <text evidence="4">The sequence shown here is derived from an EMBL/GenBank/DDBJ whole genome shotgun (WGS) entry which is preliminary data.</text>
</comment>
<feature type="domain" description="CBS" evidence="3">
    <location>
        <begin position="7"/>
        <end position="66"/>
    </location>
</feature>
<dbReference type="EMBL" id="DXAN01000010">
    <property type="protein sequence ID" value="HJA08330.1"/>
    <property type="molecule type" value="Genomic_DNA"/>
</dbReference>
<dbReference type="AlphaFoldDB" id="A0A9D2HEI7"/>
<dbReference type="CDD" id="cd04584">
    <property type="entry name" value="CBS_pair_AcuB_like"/>
    <property type="match status" value="1"/>
</dbReference>
<dbReference type="SUPFAM" id="SSF54631">
    <property type="entry name" value="CBS-domain pair"/>
    <property type="match status" value="1"/>
</dbReference>
<reference evidence="4" key="1">
    <citation type="journal article" date="2021" name="PeerJ">
        <title>Extensive microbial diversity within the chicken gut microbiome revealed by metagenomics and culture.</title>
        <authorList>
            <person name="Gilroy R."/>
            <person name="Ravi A."/>
            <person name="Getino M."/>
            <person name="Pursley I."/>
            <person name="Horton D.L."/>
            <person name="Alikhan N.F."/>
            <person name="Baker D."/>
            <person name="Gharbi K."/>
            <person name="Hall N."/>
            <person name="Watson M."/>
            <person name="Adriaenssens E.M."/>
            <person name="Foster-Nyarko E."/>
            <person name="Jarju S."/>
            <person name="Secka A."/>
            <person name="Antonio M."/>
            <person name="Oren A."/>
            <person name="Chaudhuri R.R."/>
            <person name="La Ragione R."/>
            <person name="Hildebrand F."/>
            <person name="Pallen M.J."/>
        </authorList>
    </citation>
    <scope>NUCLEOTIDE SEQUENCE</scope>
    <source>
        <strain evidence="4">CHK186-16707</strain>
    </source>
</reference>
<evidence type="ECO:0000256" key="2">
    <source>
        <dbReference type="PROSITE-ProRule" id="PRU00703"/>
    </source>
</evidence>
<dbReference type="SMART" id="SM00116">
    <property type="entry name" value="CBS"/>
    <property type="match status" value="2"/>
</dbReference>
<reference evidence="4" key="2">
    <citation type="submission" date="2021-04" db="EMBL/GenBank/DDBJ databases">
        <authorList>
            <person name="Gilroy R."/>
        </authorList>
    </citation>
    <scope>NUCLEOTIDE SEQUENCE</scope>
    <source>
        <strain evidence="4">CHK186-16707</strain>
    </source>
</reference>
<dbReference type="SUPFAM" id="SSF55021">
    <property type="entry name" value="ACT-like"/>
    <property type="match status" value="1"/>
</dbReference>
<evidence type="ECO:0000256" key="1">
    <source>
        <dbReference type="ARBA" id="ARBA00023122"/>
    </source>
</evidence>
<dbReference type="InterPro" id="IPR045865">
    <property type="entry name" value="ACT-like_dom_sf"/>
</dbReference>